<accession>A0A4U0UEA5</accession>
<feature type="region of interest" description="Disordered" evidence="1">
    <location>
        <begin position="400"/>
        <end position="434"/>
    </location>
</feature>
<organism evidence="2 3">
    <name type="scientific">Salinomyces thailandicus</name>
    <dbReference type="NCBI Taxonomy" id="706561"/>
    <lineage>
        <taxon>Eukaryota</taxon>
        <taxon>Fungi</taxon>
        <taxon>Dikarya</taxon>
        <taxon>Ascomycota</taxon>
        <taxon>Pezizomycotina</taxon>
        <taxon>Dothideomycetes</taxon>
        <taxon>Dothideomycetidae</taxon>
        <taxon>Mycosphaerellales</taxon>
        <taxon>Teratosphaeriaceae</taxon>
        <taxon>Salinomyces</taxon>
    </lineage>
</organism>
<evidence type="ECO:0000313" key="3">
    <source>
        <dbReference type="Proteomes" id="UP000308549"/>
    </source>
</evidence>
<name>A0A4U0UEA5_9PEZI</name>
<feature type="compositionally biased region" description="Polar residues" evidence="1">
    <location>
        <begin position="1"/>
        <end position="14"/>
    </location>
</feature>
<proteinExistence type="predicted"/>
<dbReference type="EMBL" id="NAJL01000003">
    <property type="protein sequence ID" value="TKA33172.1"/>
    <property type="molecule type" value="Genomic_DNA"/>
</dbReference>
<gene>
    <name evidence="2" type="ORF">B0A50_00725</name>
</gene>
<dbReference type="AlphaFoldDB" id="A0A4U0UEA5"/>
<keyword evidence="3" id="KW-1185">Reference proteome</keyword>
<sequence>MASSRASSVYSTDTPARRPPPSQSQPPQQQQQTYLDYRPSGVSTYSRQGSYRAAKEYAEGLSGRRGAERGDAVSRDVSLGPGGGGRSDTSDSFVSGRSGSGSMTSSRLTAEGAPSEIEDLTTAAGGLQGGAAQPAVFVQAPGPGPGPASRQSSRQSSRPSFMNYQAPVSERRAESISAAPAAPAAARPVTPEVPVKKAVPSAGLLLVISAGAMHERTRRHVEILLKKRIYTGIAVMGLQEHEGAVMELKMDVWGLIGRLGRQMGVRTALLADLGEESVVKGVSEAVEGWDLDAVLCNLEYPKAASGRREVSGIDREELERSWRSSVGFLQTVAKSTLPLLKPGSSVNAEAGLTFLLTEKVGQSPATLMSKAACDVLLQQLQTEYSQHGMTIAHADRVLIPEPEPEPEPKLQRKPSAQAPPPIHTNGFVDAPDFTAGESPTKLWNMWALQQEIGD</sequence>
<evidence type="ECO:0000313" key="2">
    <source>
        <dbReference type="EMBL" id="TKA33172.1"/>
    </source>
</evidence>
<dbReference type="Proteomes" id="UP000308549">
    <property type="component" value="Unassembled WGS sequence"/>
</dbReference>
<comment type="caution">
    <text evidence="2">The sequence shown here is derived from an EMBL/GenBank/DDBJ whole genome shotgun (WGS) entry which is preliminary data.</text>
</comment>
<feature type="compositionally biased region" description="Basic and acidic residues" evidence="1">
    <location>
        <begin position="65"/>
        <end position="74"/>
    </location>
</feature>
<evidence type="ECO:0000256" key="1">
    <source>
        <dbReference type="SAM" id="MobiDB-lite"/>
    </source>
</evidence>
<dbReference type="OrthoDB" id="3891008at2759"/>
<feature type="region of interest" description="Disordered" evidence="1">
    <location>
        <begin position="136"/>
        <end position="161"/>
    </location>
</feature>
<feature type="compositionally biased region" description="Low complexity" evidence="1">
    <location>
        <begin position="95"/>
        <end position="107"/>
    </location>
</feature>
<feature type="compositionally biased region" description="Low complexity" evidence="1">
    <location>
        <begin position="149"/>
        <end position="160"/>
    </location>
</feature>
<protein>
    <submittedName>
        <fullName evidence="2">Uncharacterized protein</fullName>
    </submittedName>
</protein>
<reference evidence="2 3" key="1">
    <citation type="submission" date="2017-03" db="EMBL/GenBank/DDBJ databases">
        <title>Genomes of endolithic fungi from Antarctica.</title>
        <authorList>
            <person name="Coleine C."/>
            <person name="Masonjones S."/>
            <person name="Stajich J.E."/>
        </authorList>
    </citation>
    <scope>NUCLEOTIDE SEQUENCE [LARGE SCALE GENOMIC DNA]</scope>
    <source>
        <strain evidence="2 3">CCFEE 6315</strain>
    </source>
</reference>
<dbReference type="Gene3D" id="3.40.50.720">
    <property type="entry name" value="NAD(P)-binding Rossmann-like Domain"/>
    <property type="match status" value="1"/>
</dbReference>
<feature type="region of interest" description="Disordered" evidence="1">
    <location>
        <begin position="1"/>
        <end position="114"/>
    </location>
</feature>